<comment type="pathway">
    <text evidence="3 15">Pyrimidine metabolism; UMP biosynthesis via de novo pathway; orotate from (S)-dihydroorotate (quinone route): step 1/1.</text>
</comment>
<evidence type="ECO:0000259" key="16">
    <source>
        <dbReference type="Pfam" id="PF01180"/>
    </source>
</evidence>
<evidence type="ECO:0000256" key="13">
    <source>
        <dbReference type="ARBA" id="ARBA00023136"/>
    </source>
</evidence>
<sequence length="319" mass="33784">MEMISAGERLGLTRLISPTVPSKPREVMGLTFNNPVGLAAGLDKNGECIDGLGSLGFGFLELGTVTPVGQPGNPKPRMFRIPEKEALINRMGFNNLGVDQLIANVRKSQYKGVIGINIGKNLTTAVEDANRDYLSCLRKVYPHAGYVAVNLSSPNTPGLRKLQYGEALKSLLAALKEEQALLAKEYGRVVPLAIKIAPDMTDEEIAEVAAELVAFELDGVIATNTTLDRDKVSGFKTAEEVGGLSGAPLSQKSTEVIKILAGELSGKLPIIGVGGIMDAQTAADKIKAGASLVQIYSGFIFKGPELIREAAEAVYSAES</sequence>
<comment type="catalytic activity">
    <reaction evidence="14 15">
        <text>(S)-dihydroorotate + a quinone = orotate + a quinol</text>
        <dbReference type="Rhea" id="RHEA:30187"/>
        <dbReference type="ChEBI" id="CHEBI:24646"/>
        <dbReference type="ChEBI" id="CHEBI:30839"/>
        <dbReference type="ChEBI" id="CHEBI:30864"/>
        <dbReference type="ChEBI" id="CHEBI:132124"/>
        <dbReference type="EC" id="1.3.5.2"/>
    </reaction>
</comment>
<dbReference type="InterPro" id="IPR005719">
    <property type="entry name" value="Dihydroorotate_DH_2"/>
</dbReference>
<dbReference type="GO" id="GO:0106430">
    <property type="term" value="F:dihydroorotate dehydrogenase (quinone) activity"/>
    <property type="evidence" value="ECO:0007669"/>
    <property type="project" value="UniProtKB-EC"/>
</dbReference>
<evidence type="ECO:0000256" key="4">
    <source>
        <dbReference type="ARBA" id="ARBA00005359"/>
    </source>
</evidence>
<organism evidence="17">
    <name type="scientific">Capitella teleta</name>
    <name type="common">Polychaete worm</name>
    <dbReference type="NCBI Taxonomy" id="283909"/>
    <lineage>
        <taxon>Eukaryota</taxon>
        <taxon>Metazoa</taxon>
        <taxon>Spiralia</taxon>
        <taxon>Lophotrochozoa</taxon>
        <taxon>Annelida</taxon>
        <taxon>Polychaeta</taxon>
        <taxon>Sedentaria</taxon>
        <taxon>Scolecida</taxon>
        <taxon>Capitellidae</taxon>
        <taxon>Capitella</taxon>
    </lineage>
</organism>
<dbReference type="PROSITE" id="PS00912">
    <property type="entry name" value="DHODEHASE_2"/>
    <property type="match status" value="1"/>
</dbReference>
<dbReference type="STRING" id="283909.R7TY07"/>
<dbReference type="PANTHER" id="PTHR48109">
    <property type="entry name" value="DIHYDROOROTATE DEHYDROGENASE (QUINONE), MITOCHONDRIAL-RELATED"/>
    <property type="match status" value="1"/>
</dbReference>
<dbReference type="GO" id="GO:0005743">
    <property type="term" value="C:mitochondrial inner membrane"/>
    <property type="evidence" value="ECO:0007669"/>
    <property type="project" value="UniProtKB-SubCell"/>
</dbReference>
<dbReference type="Gene3D" id="3.20.20.70">
    <property type="entry name" value="Aldolase class I"/>
    <property type="match status" value="1"/>
</dbReference>
<dbReference type="OrthoDB" id="14784at2759"/>
<name>R7TY07_CAPTE</name>
<dbReference type="UniPathway" id="UPA00070">
    <property type="reaction ID" value="UER00946"/>
</dbReference>
<evidence type="ECO:0000256" key="6">
    <source>
        <dbReference type="ARBA" id="ARBA00012791"/>
    </source>
</evidence>
<comment type="function">
    <text evidence="1">Catalyzes the conversion of dihydroorotate to orotate with quinone as electron acceptor.</text>
</comment>
<dbReference type="GO" id="GO:0005886">
    <property type="term" value="C:plasma membrane"/>
    <property type="evidence" value="ECO:0007669"/>
    <property type="project" value="UniProtKB-SubCell"/>
</dbReference>
<dbReference type="OMA" id="CPGFIVV"/>
<keyword evidence="10 15" id="KW-0288">FMN</keyword>
<keyword evidence="19" id="KW-1185">Reference proteome</keyword>
<dbReference type="EnsemblMetazoa" id="CapteT193067">
    <property type="protein sequence ID" value="CapteP193067"/>
    <property type="gene ID" value="CapteG193067"/>
</dbReference>
<evidence type="ECO:0000256" key="14">
    <source>
        <dbReference type="ARBA" id="ARBA00048639"/>
    </source>
</evidence>
<keyword evidence="15" id="KW-0999">Mitochondrion inner membrane</keyword>
<dbReference type="PIRSF" id="PIRSF000164">
    <property type="entry name" value="DHO_oxidase"/>
    <property type="match status" value="1"/>
</dbReference>
<dbReference type="HAMAP" id="MF_00225">
    <property type="entry name" value="DHO_dh_type2"/>
    <property type="match status" value="1"/>
</dbReference>
<evidence type="ECO:0000256" key="8">
    <source>
        <dbReference type="ARBA" id="ARBA00022475"/>
    </source>
</evidence>
<dbReference type="NCBIfam" id="NF003644">
    <property type="entry name" value="PRK05286.1-1"/>
    <property type="match status" value="1"/>
</dbReference>
<keyword evidence="12 15" id="KW-0560">Oxidoreductase</keyword>
<accession>R7TY07</accession>
<comment type="similarity">
    <text evidence="4 15">Belongs to the dihydroorotate dehydrogenase family. Type 2 subfamily.</text>
</comment>
<gene>
    <name evidence="17" type="ORF">CAPTEDRAFT_193067</name>
</gene>
<dbReference type="InterPro" id="IPR013785">
    <property type="entry name" value="Aldolase_TIM"/>
</dbReference>
<dbReference type="CDD" id="cd04738">
    <property type="entry name" value="DHOD_2_like"/>
    <property type="match status" value="1"/>
</dbReference>
<dbReference type="FunFam" id="3.20.20.70:FF:000028">
    <property type="entry name" value="Dihydroorotate dehydrogenase (quinone)"/>
    <property type="match status" value="1"/>
</dbReference>
<dbReference type="HOGENOM" id="CLU_013640_2_0_1"/>
<evidence type="ECO:0000256" key="3">
    <source>
        <dbReference type="ARBA" id="ARBA00005161"/>
    </source>
</evidence>
<feature type="domain" description="Dihydroorotate dehydrogenase catalytic" evidence="16">
    <location>
        <begin position="26"/>
        <end position="309"/>
    </location>
</feature>
<dbReference type="AlphaFoldDB" id="R7TY07"/>
<keyword evidence="8" id="KW-1003">Cell membrane</keyword>
<keyword evidence="11" id="KW-0665">Pyrimidine biosynthesis</keyword>
<dbReference type="InterPro" id="IPR001295">
    <property type="entry name" value="Dihydroorotate_DH_CS"/>
</dbReference>
<dbReference type="NCBIfam" id="TIGR01036">
    <property type="entry name" value="pyrD_sub2"/>
    <property type="match status" value="1"/>
</dbReference>
<dbReference type="GO" id="GO:0006207">
    <property type="term" value="P:'de novo' pyrimidine nucleobase biosynthetic process"/>
    <property type="evidence" value="ECO:0007669"/>
    <property type="project" value="InterPro"/>
</dbReference>
<reference evidence="17 19" key="2">
    <citation type="journal article" date="2013" name="Nature">
        <title>Insights into bilaterian evolution from three spiralian genomes.</title>
        <authorList>
            <person name="Simakov O."/>
            <person name="Marletaz F."/>
            <person name="Cho S.J."/>
            <person name="Edsinger-Gonzales E."/>
            <person name="Havlak P."/>
            <person name="Hellsten U."/>
            <person name="Kuo D.H."/>
            <person name="Larsson T."/>
            <person name="Lv J."/>
            <person name="Arendt D."/>
            <person name="Savage R."/>
            <person name="Osoegawa K."/>
            <person name="de Jong P."/>
            <person name="Grimwood J."/>
            <person name="Chapman J.A."/>
            <person name="Shapiro H."/>
            <person name="Aerts A."/>
            <person name="Otillar R.P."/>
            <person name="Terry A.Y."/>
            <person name="Boore J.L."/>
            <person name="Grigoriev I.V."/>
            <person name="Lindberg D.R."/>
            <person name="Seaver E.C."/>
            <person name="Weisblat D.A."/>
            <person name="Putnam N.H."/>
            <person name="Rokhsar D.S."/>
        </authorList>
    </citation>
    <scope>NUCLEOTIDE SEQUENCE</scope>
    <source>
        <strain evidence="17 19">I ESC-2004</strain>
    </source>
</reference>
<proteinExistence type="inferred from homology"/>
<evidence type="ECO:0000313" key="18">
    <source>
        <dbReference type="EnsemblMetazoa" id="CapteP193067"/>
    </source>
</evidence>
<keyword evidence="13" id="KW-0472">Membrane</keyword>
<keyword evidence="9 15" id="KW-0285">Flavoprotein</keyword>
<dbReference type="Proteomes" id="UP000014760">
    <property type="component" value="Unassembled WGS sequence"/>
</dbReference>
<comment type="cofactor">
    <cofactor evidence="15">
        <name>FMN</name>
        <dbReference type="ChEBI" id="CHEBI:58210"/>
    </cofactor>
    <text evidence="15">Binds 1 FMN per subunit.</text>
</comment>
<dbReference type="GO" id="GO:0044205">
    <property type="term" value="P:'de novo' UMP biosynthetic process"/>
    <property type="evidence" value="ECO:0007669"/>
    <property type="project" value="UniProtKB-UniPathway"/>
</dbReference>
<evidence type="ECO:0000256" key="12">
    <source>
        <dbReference type="ARBA" id="ARBA00023002"/>
    </source>
</evidence>
<dbReference type="PROSITE" id="PS00911">
    <property type="entry name" value="DHODEHASE_1"/>
    <property type="match status" value="1"/>
</dbReference>
<evidence type="ECO:0000256" key="10">
    <source>
        <dbReference type="ARBA" id="ARBA00022643"/>
    </source>
</evidence>
<keyword evidence="15" id="KW-0496">Mitochondrion</keyword>
<comment type="subunit">
    <text evidence="5">Monomer.</text>
</comment>
<dbReference type="PANTHER" id="PTHR48109:SF4">
    <property type="entry name" value="DIHYDROOROTATE DEHYDROGENASE (QUINONE), MITOCHONDRIAL"/>
    <property type="match status" value="1"/>
</dbReference>
<evidence type="ECO:0000256" key="5">
    <source>
        <dbReference type="ARBA" id="ARBA00011245"/>
    </source>
</evidence>
<evidence type="ECO:0000256" key="7">
    <source>
        <dbReference type="ARBA" id="ARBA00017599"/>
    </source>
</evidence>
<dbReference type="EMBL" id="AMQN01048958">
    <property type="status" value="NOT_ANNOTATED_CDS"/>
    <property type="molecule type" value="Genomic_DNA"/>
</dbReference>
<evidence type="ECO:0000256" key="11">
    <source>
        <dbReference type="ARBA" id="ARBA00022975"/>
    </source>
</evidence>
<dbReference type="NCBIfam" id="NF003646">
    <property type="entry name" value="PRK05286.1-4"/>
    <property type="match status" value="1"/>
</dbReference>
<dbReference type="NCBIfam" id="NF003652">
    <property type="entry name" value="PRK05286.2-5"/>
    <property type="match status" value="1"/>
</dbReference>
<evidence type="ECO:0000313" key="19">
    <source>
        <dbReference type="Proteomes" id="UP000014760"/>
    </source>
</evidence>
<evidence type="ECO:0000256" key="9">
    <source>
        <dbReference type="ARBA" id="ARBA00022630"/>
    </source>
</evidence>
<comment type="subcellular location">
    <subcellularLocation>
        <location evidence="2">Cell membrane</location>
        <topology evidence="2">Peripheral membrane protein</topology>
    </subcellularLocation>
    <subcellularLocation>
        <location evidence="15">Mitochondrion inner membrane</location>
        <topology evidence="15">Single-pass membrane protein</topology>
    </subcellularLocation>
</comment>
<evidence type="ECO:0000313" key="17">
    <source>
        <dbReference type="EMBL" id="ELT98522.1"/>
    </source>
</evidence>
<dbReference type="InterPro" id="IPR005720">
    <property type="entry name" value="Dihydroorotate_DH_cat"/>
</dbReference>
<dbReference type="EMBL" id="KB307863">
    <property type="protein sequence ID" value="ELT98522.1"/>
    <property type="molecule type" value="Genomic_DNA"/>
</dbReference>
<dbReference type="InterPro" id="IPR050074">
    <property type="entry name" value="DHO_dehydrogenase"/>
</dbReference>
<evidence type="ECO:0000256" key="1">
    <source>
        <dbReference type="ARBA" id="ARBA00003125"/>
    </source>
</evidence>
<evidence type="ECO:0000256" key="15">
    <source>
        <dbReference type="RuleBase" id="RU361255"/>
    </source>
</evidence>
<evidence type="ECO:0000256" key="2">
    <source>
        <dbReference type="ARBA" id="ARBA00004202"/>
    </source>
</evidence>
<dbReference type="InterPro" id="IPR012135">
    <property type="entry name" value="Dihydroorotate_DH_1_2"/>
</dbReference>
<dbReference type="Pfam" id="PF01180">
    <property type="entry name" value="DHO_dh"/>
    <property type="match status" value="1"/>
</dbReference>
<protein>
    <recommendedName>
        <fullName evidence="7 15">Dihydroorotate dehydrogenase (quinone), mitochondrial</fullName>
        <shortName evidence="15">DHOdehase</shortName>
        <ecNumber evidence="6 15">1.3.5.2</ecNumber>
    </recommendedName>
</protein>
<dbReference type="EC" id="1.3.5.2" evidence="6 15"/>
<reference evidence="19" key="1">
    <citation type="submission" date="2012-12" db="EMBL/GenBank/DDBJ databases">
        <authorList>
            <person name="Hellsten U."/>
            <person name="Grimwood J."/>
            <person name="Chapman J.A."/>
            <person name="Shapiro H."/>
            <person name="Aerts A."/>
            <person name="Otillar R.P."/>
            <person name="Terry A.Y."/>
            <person name="Boore J.L."/>
            <person name="Simakov O."/>
            <person name="Marletaz F."/>
            <person name="Cho S.-J."/>
            <person name="Edsinger-Gonzales E."/>
            <person name="Havlak P."/>
            <person name="Kuo D.-H."/>
            <person name="Larsson T."/>
            <person name="Lv J."/>
            <person name="Arendt D."/>
            <person name="Savage R."/>
            <person name="Osoegawa K."/>
            <person name="de Jong P."/>
            <person name="Lindberg D.R."/>
            <person name="Seaver E.C."/>
            <person name="Weisblat D.A."/>
            <person name="Putnam N.H."/>
            <person name="Grigoriev I.V."/>
            <person name="Rokhsar D.S."/>
        </authorList>
    </citation>
    <scope>NUCLEOTIDE SEQUENCE</scope>
    <source>
        <strain evidence="19">I ESC-2004</strain>
    </source>
</reference>
<dbReference type="SUPFAM" id="SSF51395">
    <property type="entry name" value="FMN-linked oxidoreductases"/>
    <property type="match status" value="1"/>
</dbReference>
<reference evidence="18" key="3">
    <citation type="submission" date="2015-06" db="UniProtKB">
        <authorList>
            <consortium name="EnsemblMetazoa"/>
        </authorList>
    </citation>
    <scope>IDENTIFICATION</scope>
</reference>